<accession>A0A0E4BW80</accession>
<evidence type="ECO:0000313" key="2">
    <source>
        <dbReference type="Proteomes" id="UP000063308"/>
    </source>
</evidence>
<evidence type="ECO:0000313" key="1">
    <source>
        <dbReference type="EMBL" id="BAR61476.1"/>
    </source>
</evidence>
<dbReference type="EMBL" id="AP014685">
    <property type="protein sequence ID" value="BAR61476.1"/>
    <property type="molecule type" value="Genomic_DNA"/>
</dbReference>
<name>A0A0E4BW80_9BRAD</name>
<organism evidence="1 2">
    <name type="scientific">Bradyrhizobium diazoefficiens</name>
    <dbReference type="NCBI Taxonomy" id="1355477"/>
    <lineage>
        <taxon>Bacteria</taxon>
        <taxon>Pseudomonadati</taxon>
        <taxon>Pseudomonadota</taxon>
        <taxon>Alphaproteobacteria</taxon>
        <taxon>Hyphomicrobiales</taxon>
        <taxon>Nitrobacteraceae</taxon>
        <taxon>Bradyrhizobium</taxon>
    </lineage>
</organism>
<proteinExistence type="predicted"/>
<reference evidence="1 2" key="1">
    <citation type="submission" date="2014-11" db="EMBL/GenBank/DDBJ databases">
        <title>Symbiosis island explosion on the genome of extra-slow-growing strains of soybean bradyrhizobia with massive insertion sequences.</title>
        <authorList>
            <person name="Iida T."/>
            <person name="Minamisawa K."/>
        </authorList>
    </citation>
    <scope>NUCLEOTIDE SEQUENCE [LARGE SCALE GENOMIC DNA]</scope>
    <source>
        <strain evidence="1 2">NK6</strain>
    </source>
</reference>
<gene>
    <name evidence="1" type="ORF">NK6_8327</name>
</gene>
<sequence>MTLDISRSAESAVMSRGSKRIRALQLGRNRSFRRNSYS</sequence>
<protein>
    <submittedName>
        <fullName evidence="1">Uncharacterized protein</fullName>
    </submittedName>
</protein>
<dbReference type="AlphaFoldDB" id="A0A0E4BW80"/>
<dbReference type="Proteomes" id="UP000063308">
    <property type="component" value="Chromosome"/>
</dbReference>